<sequence>MSDERDGRRRFCAALAWLRDEFEGEGRGAELHAATQAVLAETPVRQVIARLGLAEHELDDEAATVRGGEPWDMIPVPSPRSAGEIYRCPDGWCSLDRPREPGGPLPSEGRCWLRDRPLRIVEA</sequence>
<gene>
    <name evidence="1" type="ORF">R5U08_00110</name>
</gene>
<dbReference type="EMBL" id="CP137524">
    <property type="protein sequence ID" value="WOT32661.1"/>
    <property type="molecule type" value="Genomic_DNA"/>
</dbReference>
<accession>A0ABZ0K3T4</accession>
<protein>
    <submittedName>
        <fullName evidence="1">Uncharacterized protein</fullName>
    </submittedName>
</protein>
<proteinExistence type="predicted"/>
<dbReference type="Proteomes" id="UP001305002">
    <property type="component" value="Chromosome"/>
</dbReference>
<evidence type="ECO:0000313" key="1">
    <source>
        <dbReference type="EMBL" id="WOT32661.1"/>
    </source>
</evidence>
<reference evidence="1 2" key="2">
    <citation type="journal article" date="2024" name="Microb. Biotechnol.">
        <title>The involvement of multiple ABC transporters in daunorubicin efflux in Streptomyces coeruleorubidus.</title>
        <authorList>
            <person name="Dong J."/>
            <person name="Ning J."/>
            <person name="Tian Y."/>
            <person name="Li H."/>
            <person name="Chen H."/>
            <person name="Guan W."/>
        </authorList>
    </citation>
    <scope>NUCLEOTIDE SEQUENCE [LARGE SCALE GENOMIC DNA]</scope>
    <source>
        <strain evidence="1 2">CICC 11043</strain>
    </source>
</reference>
<keyword evidence="2" id="KW-1185">Reference proteome</keyword>
<name>A0ABZ0K3T4_STRC4</name>
<dbReference type="RefSeq" id="WP_317923135.1">
    <property type="nucleotide sequence ID" value="NZ_CP137524.1"/>
</dbReference>
<organism evidence="1 2">
    <name type="scientific">Streptomyces coeruleorubidus</name>
    <dbReference type="NCBI Taxonomy" id="116188"/>
    <lineage>
        <taxon>Bacteria</taxon>
        <taxon>Bacillati</taxon>
        <taxon>Actinomycetota</taxon>
        <taxon>Actinomycetes</taxon>
        <taxon>Kitasatosporales</taxon>
        <taxon>Streptomycetaceae</taxon>
        <taxon>Streptomyces</taxon>
    </lineage>
</organism>
<evidence type="ECO:0000313" key="2">
    <source>
        <dbReference type="Proteomes" id="UP001305002"/>
    </source>
</evidence>
<reference evidence="1 2" key="1">
    <citation type="journal article" date="2021" name="J. Microbiol. Biotechnol.">
        <title>An Efficient Markerless Deletion System Suitable for the Industrial Strains of Streptomyces.</title>
        <authorList>
            <person name="Dong J."/>
            <person name="Wei J."/>
            <person name="Li H."/>
            <person name="Zhao S."/>
            <person name="Guan W."/>
        </authorList>
    </citation>
    <scope>NUCLEOTIDE SEQUENCE [LARGE SCALE GENOMIC DNA]</scope>
    <source>
        <strain evidence="1 2">CICC 11043</strain>
    </source>
</reference>